<gene>
    <name evidence="1" type="ORF">HWH42_17840</name>
</gene>
<dbReference type="AlphaFoldDB" id="A0ABD4HSR1"/>
<evidence type="ECO:0008006" key="3">
    <source>
        <dbReference type="Google" id="ProtNLM"/>
    </source>
</evidence>
<organism evidence="1 2">
    <name type="scientific">Enterococcus gallinarum</name>
    <dbReference type="NCBI Taxonomy" id="1353"/>
    <lineage>
        <taxon>Bacteria</taxon>
        <taxon>Bacillati</taxon>
        <taxon>Bacillota</taxon>
        <taxon>Bacilli</taxon>
        <taxon>Lactobacillales</taxon>
        <taxon>Enterococcaceae</taxon>
        <taxon>Enterococcus</taxon>
    </lineage>
</organism>
<reference evidence="1 2" key="1">
    <citation type="submission" date="2020-06" db="EMBL/GenBank/DDBJ databases">
        <title>Crossreactivity between MHC class I-restricted antigens from cancer cells and an enterococcal bacteriophage.</title>
        <authorList>
            <person name="Fluckiger A."/>
            <person name="Daillere R."/>
            <person name="Sassi M."/>
            <person name="Cattoir V."/>
            <person name="Kroemer G."/>
            <person name="Zitvogel L."/>
        </authorList>
    </citation>
    <scope>NUCLEOTIDE SEQUENCE [LARGE SCALE GENOMIC DNA]</scope>
    <source>
        <strain evidence="1 2">EG4</strain>
    </source>
</reference>
<protein>
    <recommendedName>
        <fullName evidence="3">Phage protein</fullName>
    </recommendedName>
</protein>
<evidence type="ECO:0000313" key="1">
    <source>
        <dbReference type="EMBL" id="MBA0974431.1"/>
    </source>
</evidence>
<comment type="caution">
    <text evidence="1">The sequence shown here is derived from an EMBL/GenBank/DDBJ whole genome shotgun (WGS) entry which is preliminary data.</text>
</comment>
<name>A0ABD4HSR1_ENTGA</name>
<sequence length="115" mass="13889">MAEMVTMTTEELSKRIAEEVEKQLAERNKPRINYGYKFGKVVEAWLENQRDNRRIILNQKNAIYEAVKACLEIERINDLTEDNYEYAINVFEQQKFFFRRRITVKDVITHERKNN</sequence>
<accession>A0ABD4HSR1</accession>
<dbReference type="EMBL" id="JABXJK010000101">
    <property type="protein sequence ID" value="MBA0974431.1"/>
    <property type="molecule type" value="Genomic_DNA"/>
</dbReference>
<proteinExistence type="predicted"/>
<dbReference type="RefSeq" id="WP_135982448.1">
    <property type="nucleotide sequence ID" value="NZ_JABXJK010000101.1"/>
</dbReference>
<dbReference type="Proteomes" id="UP000571857">
    <property type="component" value="Unassembled WGS sequence"/>
</dbReference>
<evidence type="ECO:0000313" key="2">
    <source>
        <dbReference type="Proteomes" id="UP000571857"/>
    </source>
</evidence>